<protein>
    <submittedName>
        <fullName evidence="1">Uncharacterized protein</fullName>
    </submittedName>
</protein>
<evidence type="ECO:0000313" key="1">
    <source>
        <dbReference type="EMBL" id="KAJ1676293.1"/>
    </source>
</evidence>
<proteinExistence type="predicted"/>
<organism evidence="1 2">
    <name type="scientific">Spiromyces aspiralis</name>
    <dbReference type="NCBI Taxonomy" id="68401"/>
    <lineage>
        <taxon>Eukaryota</taxon>
        <taxon>Fungi</taxon>
        <taxon>Fungi incertae sedis</taxon>
        <taxon>Zoopagomycota</taxon>
        <taxon>Kickxellomycotina</taxon>
        <taxon>Kickxellomycetes</taxon>
        <taxon>Kickxellales</taxon>
        <taxon>Kickxellaceae</taxon>
        <taxon>Spiromyces</taxon>
    </lineage>
</organism>
<evidence type="ECO:0000313" key="2">
    <source>
        <dbReference type="Proteomes" id="UP001145114"/>
    </source>
</evidence>
<feature type="non-terminal residue" evidence="1">
    <location>
        <position position="1"/>
    </location>
</feature>
<keyword evidence="2" id="KW-1185">Reference proteome</keyword>
<accession>A0ACC1HKI8</accession>
<sequence length="161" mass="17997">VDIQESVPAWCVVDTKIGRLTVHLSPLTVWNAEVHVDELSPSLLDPRIARDVMSENERINIGQWMLKRFFEPYVTVRAGRGPLNRFRYEMLANMIKEKLEASDSDGASLAPSSSSEDSAESRPELISESRKNDRSIAAEPFDTDAVVTIANYPFSERCVAA</sequence>
<gene>
    <name evidence="1" type="ORF">EV182_008484</name>
</gene>
<name>A0ACC1HKI8_9FUNG</name>
<comment type="caution">
    <text evidence="1">The sequence shown here is derived from an EMBL/GenBank/DDBJ whole genome shotgun (WGS) entry which is preliminary data.</text>
</comment>
<dbReference type="Proteomes" id="UP001145114">
    <property type="component" value="Unassembled WGS sequence"/>
</dbReference>
<feature type="non-terminal residue" evidence="1">
    <location>
        <position position="161"/>
    </location>
</feature>
<dbReference type="EMBL" id="JAMZIH010004395">
    <property type="protein sequence ID" value="KAJ1676293.1"/>
    <property type="molecule type" value="Genomic_DNA"/>
</dbReference>
<reference evidence="1" key="1">
    <citation type="submission" date="2022-06" db="EMBL/GenBank/DDBJ databases">
        <title>Phylogenomic reconstructions and comparative analyses of Kickxellomycotina fungi.</title>
        <authorList>
            <person name="Reynolds N.K."/>
            <person name="Stajich J.E."/>
            <person name="Barry K."/>
            <person name="Grigoriev I.V."/>
            <person name="Crous P."/>
            <person name="Smith M.E."/>
        </authorList>
    </citation>
    <scope>NUCLEOTIDE SEQUENCE</scope>
    <source>
        <strain evidence="1">RSA 2271</strain>
    </source>
</reference>